<comment type="caution">
    <text evidence="4">The sequence shown here is derived from an EMBL/GenBank/DDBJ whole genome shotgun (WGS) entry which is preliminary data.</text>
</comment>
<dbReference type="SUPFAM" id="SSF55874">
    <property type="entry name" value="ATPase domain of HSP90 chaperone/DNA topoisomerase II/histidine kinase"/>
    <property type="match status" value="1"/>
</dbReference>
<evidence type="ECO:0000256" key="1">
    <source>
        <dbReference type="ARBA" id="ARBA00022679"/>
    </source>
</evidence>
<evidence type="ECO:0000313" key="4">
    <source>
        <dbReference type="EMBL" id="MEQ2428883.1"/>
    </source>
</evidence>
<dbReference type="Proteomes" id="UP001454086">
    <property type="component" value="Unassembled WGS sequence"/>
</dbReference>
<keyword evidence="2" id="KW-0418">Kinase</keyword>
<evidence type="ECO:0000256" key="2">
    <source>
        <dbReference type="ARBA" id="ARBA00022777"/>
    </source>
</evidence>
<dbReference type="Gene3D" id="3.30.565.10">
    <property type="entry name" value="Histidine kinase-like ATPase, C-terminal domain"/>
    <property type="match status" value="1"/>
</dbReference>
<keyword evidence="5" id="KW-1185">Reference proteome</keyword>
<dbReference type="InterPro" id="IPR050482">
    <property type="entry name" value="Sensor_HK_TwoCompSys"/>
</dbReference>
<dbReference type="EMBL" id="JBBMFM010000233">
    <property type="protein sequence ID" value="MEQ2428883.1"/>
    <property type="molecule type" value="Genomic_DNA"/>
</dbReference>
<accession>A0ABV1DGI6</accession>
<reference evidence="4 5" key="1">
    <citation type="submission" date="2024-03" db="EMBL/GenBank/DDBJ databases">
        <title>Human intestinal bacterial collection.</title>
        <authorList>
            <person name="Pauvert C."/>
            <person name="Hitch T.C.A."/>
            <person name="Clavel T."/>
        </authorList>
    </citation>
    <scope>NUCLEOTIDE SEQUENCE [LARGE SCALE GENOMIC DNA]</scope>
    <source>
        <strain evidence="4 5">CLA-SR-H021</strain>
    </source>
</reference>
<evidence type="ECO:0000256" key="3">
    <source>
        <dbReference type="ARBA" id="ARBA00023012"/>
    </source>
</evidence>
<dbReference type="PANTHER" id="PTHR24421">
    <property type="entry name" value="NITRATE/NITRITE SENSOR PROTEIN NARX-RELATED"/>
    <property type="match status" value="1"/>
</dbReference>
<evidence type="ECO:0008006" key="6">
    <source>
        <dbReference type="Google" id="ProtNLM"/>
    </source>
</evidence>
<dbReference type="InterPro" id="IPR036890">
    <property type="entry name" value="HATPase_C_sf"/>
</dbReference>
<evidence type="ECO:0000313" key="5">
    <source>
        <dbReference type="Proteomes" id="UP001454086"/>
    </source>
</evidence>
<keyword evidence="3" id="KW-0902">Two-component regulatory system</keyword>
<name>A0ABV1DGI6_9FIRM</name>
<organism evidence="4 5">
    <name type="scientific">Enterocloster hominis</name>
    <name type="common">ex Hitch et al. 2024</name>
    <dbReference type="NCBI Taxonomy" id="1917870"/>
    <lineage>
        <taxon>Bacteria</taxon>
        <taxon>Bacillati</taxon>
        <taxon>Bacillota</taxon>
        <taxon>Clostridia</taxon>
        <taxon>Lachnospirales</taxon>
        <taxon>Lachnospiraceae</taxon>
        <taxon>Enterocloster</taxon>
    </lineage>
</organism>
<feature type="non-terminal residue" evidence="4">
    <location>
        <position position="1"/>
    </location>
</feature>
<proteinExistence type="predicted"/>
<protein>
    <recommendedName>
        <fullName evidence="6">Sensor histidine kinase</fullName>
    </recommendedName>
</protein>
<sequence length="63" mass="6631">LKFGSGCLNLYIFDNGTGCGEIQEGNGMRGIRQRIKAAGGTVRIISGNGEGFQIYIRLPLGAA</sequence>
<gene>
    <name evidence="4" type="ORF">WMQ36_28370</name>
</gene>
<keyword evidence="1" id="KW-0808">Transferase</keyword>